<evidence type="ECO:0000259" key="2">
    <source>
        <dbReference type="Pfam" id="PF10105"/>
    </source>
</evidence>
<gene>
    <name evidence="3" type="ORF">Pan14r_39700</name>
</gene>
<dbReference type="OrthoDB" id="9780488at2"/>
<dbReference type="AlphaFoldDB" id="A0A5C5Y9Q4"/>
<accession>A0A5C5Y9Q4</accession>
<comment type="caution">
    <text evidence="3">The sequence shown here is derived from an EMBL/GenBank/DDBJ whole genome shotgun (WGS) entry which is preliminary data.</text>
</comment>
<proteinExistence type="predicted"/>
<reference evidence="3 4" key="1">
    <citation type="submission" date="2019-02" db="EMBL/GenBank/DDBJ databases">
        <title>Deep-cultivation of Planctomycetes and their phenomic and genomic characterization uncovers novel biology.</title>
        <authorList>
            <person name="Wiegand S."/>
            <person name="Jogler M."/>
            <person name="Boedeker C."/>
            <person name="Pinto D."/>
            <person name="Vollmers J."/>
            <person name="Rivas-Marin E."/>
            <person name="Kohn T."/>
            <person name="Peeters S.H."/>
            <person name="Heuer A."/>
            <person name="Rast P."/>
            <person name="Oberbeckmann S."/>
            <person name="Bunk B."/>
            <person name="Jeske O."/>
            <person name="Meyerdierks A."/>
            <person name="Storesund J.E."/>
            <person name="Kallscheuer N."/>
            <person name="Luecker S."/>
            <person name="Lage O.M."/>
            <person name="Pohl T."/>
            <person name="Merkel B.J."/>
            <person name="Hornburger P."/>
            <person name="Mueller R.-W."/>
            <person name="Bruemmer F."/>
            <person name="Labrenz M."/>
            <person name="Spormann A.M."/>
            <person name="Op Den Camp H."/>
            <person name="Overmann J."/>
            <person name="Amann R."/>
            <person name="Jetten M.S.M."/>
            <person name="Mascher T."/>
            <person name="Medema M.H."/>
            <person name="Devos D.P."/>
            <person name="Kaster A.-K."/>
            <person name="Ovreas L."/>
            <person name="Rohde M."/>
            <person name="Galperin M.Y."/>
            <person name="Jogler C."/>
        </authorList>
    </citation>
    <scope>NUCLEOTIDE SEQUENCE [LARGE SCALE GENOMIC DNA]</scope>
    <source>
        <strain evidence="3 4">Pan14r</strain>
    </source>
</reference>
<feature type="domain" description="DUF2344" evidence="2">
    <location>
        <begin position="4"/>
        <end position="161"/>
    </location>
</feature>
<evidence type="ECO:0000313" key="4">
    <source>
        <dbReference type="Proteomes" id="UP000317238"/>
    </source>
</evidence>
<dbReference type="InterPro" id="IPR018768">
    <property type="entry name" value="DUF2344"/>
</dbReference>
<keyword evidence="4" id="KW-1185">Reference proteome</keyword>
<dbReference type="EMBL" id="SJPL01000001">
    <property type="protein sequence ID" value="TWT71659.1"/>
    <property type="molecule type" value="Genomic_DNA"/>
</dbReference>
<dbReference type="Pfam" id="PF10105">
    <property type="entry name" value="DUF2344"/>
    <property type="match status" value="1"/>
</dbReference>
<evidence type="ECO:0000256" key="1">
    <source>
        <dbReference type="SAM" id="MobiDB-lite"/>
    </source>
</evidence>
<protein>
    <recommendedName>
        <fullName evidence="2">DUF2344 domain-containing protein</fullName>
    </recommendedName>
</protein>
<evidence type="ECO:0000313" key="3">
    <source>
        <dbReference type="EMBL" id="TWT71659.1"/>
    </source>
</evidence>
<dbReference type="Proteomes" id="UP000317238">
    <property type="component" value="Unassembled WGS sequence"/>
</dbReference>
<name>A0A5C5Y9Q4_9PLAN</name>
<dbReference type="NCBIfam" id="TIGR03936">
    <property type="entry name" value="sam_1_link_chp"/>
    <property type="match status" value="1"/>
</dbReference>
<organism evidence="3 4">
    <name type="scientific">Crateriforma conspicua</name>
    <dbReference type="NCBI Taxonomy" id="2527996"/>
    <lineage>
        <taxon>Bacteria</taxon>
        <taxon>Pseudomonadati</taxon>
        <taxon>Planctomycetota</taxon>
        <taxon>Planctomycetia</taxon>
        <taxon>Planctomycetales</taxon>
        <taxon>Planctomycetaceae</taxon>
        <taxon>Crateriforma</taxon>
    </lineage>
</organism>
<sequence>MRVRYRIRFAKVGLLRWISHRDLATLWERLARRVRLPLSMTEGFHPKPRIGFPSALALGIESLDEVVEIELTESPAPADLLAVLAGDRQPGLLIRSVARLPEGFGKARLQSADYVITIPADADLAAVESSIQRLKDEPHVSVQRKQRTVTADLSQQVPVMQLCDASESHDRVAPDPQFEHQQRLHLSMNSVDGAALKPGDVLELMNVQHWIPAGSTITRTRVVLVKDFTPDDPDQYAVASPPGSEHETLKPSASM</sequence>
<feature type="region of interest" description="Disordered" evidence="1">
    <location>
        <begin position="234"/>
        <end position="255"/>
    </location>
</feature>
<dbReference type="RefSeq" id="WP_146440719.1">
    <property type="nucleotide sequence ID" value="NZ_SJPL01000001.1"/>
</dbReference>